<comment type="caution">
    <text evidence="4">The sequence shown here is derived from an EMBL/GenBank/DDBJ whole genome shotgun (WGS) entry which is preliminary data.</text>
</comment>
<dbReference type="Proteomes" id="UP001229421">
    <property type="component" value="Unassembled WGS sequence"/>
</dbReference>
<dbReference type="GO" id="GO:0030247">
    <property type="term" value="F:polysaccharide binding"/>
    <property type="evidence" value="ECO:0007669"/>
    <property type="project" value="InterPro"/>
</dbReference>
<keyword evidence="5" id="KW-1185">Reference proteome</keyword>
<evidence type="ECO:0000256" key="2">
    <source>
        <dbReference type="ARBA" id="ARBA00022729"/>
    </source>
</evidence>
<name>A0AAD8JXF7_TARER</name>
<feature type="domain" description="Wall-associated receptor kinase galacturonan-binding" evidence="3">
    <location>
        <begin position="12"/>
        <end position="69"/>
    </location>
</feature>
<dbReference type="PANTHER" id="PTHR33491">
    <property type="entry name" value="OSJNBA0016N04.9 PROTEIN"/>
    <property type="match status" value="1"/>
</dbReference>
<gene>
    <name evidence="4" type="ORF">QVD17_38043</name>
</gene>
<comment type="subcellular location">
    <subcellularLocation>
        <location evidence="1">Membrane</location>
        <topology evidence="1">Single-pass membrane protein</topology>
    </subcellularLocation>
</comment>
<organism evidence="4 5">
    <name type="scientific">Tagetes erecta</name>
    <name type="common">African marigold</name>
    <dbReference type="NCBI Taxonomy" id="13708"/>
    <lineage>
        <taxon>Eukaryota</taxon>
        <taxon>Viridiplantae</taxon>
        <taxon>Streptophyta</taxon>
        <taxon>Embryophyta</taxon>
        <taxon>Tracheophyta</taxon>
        <taxon>Spermatophyta</taxon>
        <taxon>Magnoliopsida</taxon>
        <taxon>eudicotyledons</taxon>
        <taxon>Gunneridae</taxon>
        <taxon>Pentapetalae</taxon>
        <taxon>asterids</taxon>
        <taxon>campanulids</taxon>
        <taxon>Asterales</taxon>
        <taxon>Asteraceae</taxon>
        <taxon>Asteroideae</taxon>
        <taxon>Heliantheae alliance</taxon>
        <taxon>Tageteae</taxon>
        <taxon>Tagetes</taxon>
    </lineage>
</organism>
<dbReference type="EMBL" id="JAUHHV010000010">
    <property type="protein sequence ID" value="KAK1411494.1"/>
    <property type="molecule type" value="Genomic_DNA"/>
</dbReference>
<keyword evidence="2" id="KW-0732">Signal</keyword>
<proteinExistence type="predicted"/>
<accession>A0AAD8JXF7</accession>
<evidence type="ECO:0000313" key="5">
    <source>
        <dbReference type="Proteomes" id="UP001229421"/>
    </source>
</evidence>
<protein>
    <recommendedName>
        <fullName evidence="3">Wall-associated receptor kinase galacturonan-binding domain-containing protein</fullName>
    </recommendedName>
</protein>
<dbReference type="InterPro" id="IPR025287">
    <property type="entry name" value="WAK_GUB"/>
</dbReference>
<dbReference type="GO" id="GO:0016020">
    <property type="term" value="C:membrane"/>
    <property type="evidence" value="ECO:0007669"/>
    <property type="project" value="UniProtKB-SubCell"/>
</dbReference>
<reference evidence="4" key="1">
    <citation type="journal article" date="2023" name="bioRxiv">
        <title>Improved chromosome-level genome assembly for marigold (Tagetes erecta).</title>
        <authorList>
            <person name="Jiang F."/>
            <person name="Yuan L."/>
            <person name="Wang S."/>
            <person name="Wang H."/>
            <person name="Xu D."/>
            <person name="Wang A."/>
            <person name="Fan W."/>
        </authorList>
    </citation>
    <scope>NUCLEOTIDE SEQUENCE</scope>
    <source>
        <strain evidence="4">WSJ</strain>
        <tissue evidence="4">Leaf</tissue>
    </source>
</reference>
<dbReference type="AlphaFoldDB" id="A0AAD8JXF7"/>
<evidence type="ECO:0000313" key="4">
    <source>
        <dbReference type="EMBL" id="KAK1411494.1"/>
    </source>
</evidence>
<evidence type="ECO:0000259" key="3">
    <source>
        <dbReference type="Pfam" id="PF13947"/>
    </source>
</evidence>
<sequence>MHETAKYAKTGCWSKCGNVRIPYPFGIGAECFINQWYIVDCKSSTPYLPALNHLKVLSVELKNQTVTVSTSTPRISDCQNPVQNSSRTMGIDLGRSPFLFSKSQNKFVFEGCGNATIMDNESVLTRCSTTCQSFTTLSNRNNCFGSSCCQTVISHYFRLYSINLIGLEEEDVGCGATFLVDETLYDQGRVTDPFNVTGNTSFIPVSLTWTLTNSDVVTCYEDRAVTLELDMVNGTSVNTYLAMLR</sequence>
<evidence type="ECO:0000256" key="1">
    <source>
        <dbReference type="ARBA" id="ARBA00004167"/>
    </source>
</evidence>
<dbReference type="Pfam" id="PF13947">
    <property type="entry name" value="GUB_WAK_bind"/>
    <property type="match status" value="1"/>
</dbReference>